<gene>
    <name evidence="2" type="ORF">MM171A02302_0003</name>
    <name evidence="1" type="ORF">MM171B02289_0003</name>
</gene>
<organism evidence="2">
    <name type="scientific">viral metagenome</name>
    <dbReference type="NCBI Taxonomy" id="1070528"/>
    <lineage>
        <taxon>unclassified sequences</taxon>
        <taxon>metagenomes</taxon>
        <taxon>organismal metagenomes</taxon>
    </lineage>
</organism>
<evidence type="ECO:0000313" key="2">
    <source>
        <dbReference type="EMBL" id="QJH92853.1"/>
    </source>
</evidence>
<sequence length="54" mass="6212">MKEVDFVIRSELIAKIGDIRPDAITLYYKGHYVIRNATDLYITVKKAVVESLLE</sequence>
<dbReference type="AlphaFoldDB" id="A0A6M3X6K7"/>
<dbReference type="EMBL" id="MT143717">
    <property type="protein sequence ID" value="QJB01589.1"/>
    <property type="molecule type" value="Genomic_DNA"/>
</dbReference>
<protein>
    <submittedName>
        <fullName evidence="2">Uncharacterized protein</fullName>
    </submittedName>
</protein>
<reference evidence="2" key="1">
    <citation type="submission" date="2020-03" db="EMBL/GenBank/DDBJ databases">
        <title>The deep terrestrial virosphere.</title>
        <authorList>
            <person name="Holmfeldt K."/>
            <person name="Nilsson E."/>
            <person name="Simone D."/>
            <person name="Lopez-Fernandez M."/>
            <person name="Wu X."/>
            <person name="de Brujin I."/>
            <person name="Lundin D."/>
            <person name="Andersson A."/>
            <person name="Bertilsson S."/>
            <person name="Dopson M."/>
        </authorList>
    </citation>
    <scope>NUCLEOTIDE SEQUENCE</scope>
    <source>
        <strain evidence="2">MM171A02302</strain>
        <strain evidence="1">MM171B02289</strain>
    </source>
</reference>
<name>A0A6M3X6K7_9ZZZZ</name>
<proteinExistence type="predicted"/>
<evidence type="ECO:0000313" key="1">
    <source>
        <dbReference type="EMBL" id="QJB01589.1"/>
    </source>
</evidence>
<dbReference type="EMBL" id="MT143926">
    <property type="protein sequence ID" value="QJH92853.1"/>
    <property type="molecule type" value="Genomic_DNA"/>
</dbReference>
<accession>A0A6M3X6K7</accession>